<dbReference type="AlphaFoldDB" id="D5BHD7"/>
<protein>
    <submittedName>
        <fullName evidence="1">Uncharacterized protein</fullName>
    </submittedName>
</protein>
<dbReference type="KEGG" id="zpr:ZPR_3016"/>
<gene>
    <name evidence="1" type="ordered locus">ZPR_3016</name>
</gene>
<organism evidence="1 2">
    <name type="scientific">Zunongwangia profunda (strain DSM 18752 / CCTCC AB 206139 / SM-A87)</name>
    <name type="common">Wangia profunda</name>
    <dbReference type="NCBI Taxonomy" id="655815"/>
    <lineage>
        <taxon>Bacteria</taxon>
        <taxon>Pseudomonadati</taxon>
        <taxon>Bacteroidota</taxon>
        <taxon>Flavobacteriia</taxon>
        <taxon>Flavobacteriales</taxon>
        <taxon>Flavobacteriaceae</taxon>
        <taxon>Zunongwangia</taxon>
    </lineage>
</organism>
<proteinExistence type="predicted"/>
<reference evidence="1 2" key="1">
    <citation type="journal article" date="2010" name="BMC Genomics">
        <title>The complete genome of Zunongwangia profunda SM-A87 reveals its adaptation to the deep-sea environment and ecological role in sedimentary organic nitrogen degradation.</title>
        <authorList>
            <person name="Qin Q.L."/>
            <person name="Zhang X.Y."/>
            <person name="Wang X.M."/>
            <person name="Liu G.M."/>
            <person name="Chen X.L."/>
            <person name="Xie B.B."/>
            <person name="Dang H.Y."/>
            <person name="Zhou B.C."/>
            <person name="Yu J."/>
            <person name="Zhang Y.Z."/>
        </authorList>
    </citation>
    <scope>NUCLEOTIDE SEQUENCE [LARGE SCALE GENOMIC DNA]</scope>
    <source>
        <strain evidence="2">DSM 18752 / CCTCC AB 206139 / SM-A87</strain>
    </source>
</reference>
<dbReference type="HOGENOM" id="CLU_2144938_0_0_10"/>
<dbReference type="Proteomes" id="UP000001654">
    <property type="component" value="Chromosome"/>
</dbReference>
<dbReference type="EMBL" id="CP001650">
    <property type="protein sequence ID" value="ADF53335.1"/>
    <property type="molecule type" value="Genomic_DNA"/>
</dbReference>
<sequence>MGCPEYDEFDINFKIINETPNKIYIIYDHQVDFNPIRYRYPSDSIAGMGMDTYATQSEWFDQNRILTILIVQEHIFSSYEWEYIVSKELYTRTDLTKEGLQNIDFEIVYNGE</sequence>
<evidence type="ECO:0000313" key="1">
    <source>
        <dbReference type="EMBL" id="ADF53335.1"/>
    </source>
</evidence>
<keyword evidence="2" id="KW-1185">Reference proteome</keyword>
<accession>D5BHD7</accession>
<name>D5BHD7_ZUNPS</name>
<dbReference type="STRING" id="655815.ZPR_3016"/>
<evidence type="ECO:0000313" key="2">
    <source>
        <dbReference type="Proteomes" id="UP000001654"/>
    </source>
</evidence>